<keyword evidence="2" id="KW-1185">Reference proteome</keyword>
<protein>
    <submittedName>
        <fullName evidence="1">Uncharacterized protein</fullName>
    </submittedName>
</protein>
<name>A0A226EC63_FOLCA</name>
<reference evidence="1 2" key="1">
    <citation type="submission" date="2015-12" db="EMBL/GenBank/DDBJ databases">
        <title>The genome of Folsomia candida.</title>
        <authorList>
            <person name="Faddeeva A."/>
            <person name="Derks M.F."/>
            <person name="Anvar Y."/>
            <person name="Smit S."/>
            <person name="Van Straalen N."/>
            <person name="Roelofs D."/>
        </authorList>
    </citation>
    <scope>NUCLEOTIDE SEQUENCE [LARGE SCALE GENOMIC DNA]</scope>
    <source>
        <strain evidence="1 2">VU population</strain>
        <tissue evidence="1">Whole body</tissue>
    </source>
</reference>
<proteinExistence type="predicted"/>
<accession>A0A226EC63</accession>
<evidence type="ECO:0000313" key="2">
    <source>
        <dbReference type="Proteomes" id="UP000198287"/>
    </source>
</evidence>
<gene>
    <name evidence="1" type="ORF">Fcan01_11585</name>
</gene>
<comment type="caution">
    <text evidence="1">The sequence shown here is derived from an EMBL/GenBank/DDBJ whole genome shotgun (WGS) entry which is preliminary data.</text>
</comment>
<evidence type="ECO:0000313" key="1">
    <source>
        <dbReference type="EMBL" id="OXA54694.1"/>
    </source>
</evidence>
<dbReference type="EMBL" id="LNIX01000005">
    <property type="protein sequence ID" value="OXA54694.1"/>
    <property type="molecule type" value="Genomic_DNA"/>
</dbReference>
<organism evidence="1 2">
    <name type="scientific">Folsomia candida</name>
    <name type="common">Springtail</name>
    <dbReference type="NCBI Taxonomy" id="158441"/>
    <lineage>
        <taxon>Eukaryota</taxon>
        <taxon>Metazoa</taxon>
        <taxon>Ecdysozoa</taxon>
        <taxon>Arthropoda</taxon>
        <taxon>Hexapoda</taxon>
        <taxon>Collembola</taxon>
        <taxon>Entomobryomorpha</taxon>
        <taxon>Isotomoidea</taxon>
        <taxon>Isotomidae</taxon>
        <taxon>Proisotominae</taxon>
        <taxon>Folsomia</taxon>
    </lineage>
</organism>
<dbReference type="AlphaFoldDB" id="A0A226EC63"/>
<sequence>MEEFECKIAYKPKTIVTVGDPDSGELTIEPTLTEVQLGEYYGVKFRRSYQIGIVQGIAEDQDLVTLKMMRKKGKGFFWPDSEKHDTFQRLELLLKLEPPNTKTGRLYEFPADQIDNLPSKL</sequence>
<dbReference type="Proteomes" id="UP000198287">
    <property type="component" value="Unassembled WGS sequence"/>
</dbReference>